<dbReference type="PANTHER" id="PTHR12822">
    <property type="entry name" value="PROTEIN YIPF"/>
    <property type="match status" value="1"/>
</dbReference>
<feature type="transmembrane region" description="Helical" evidence="6">
    <location>
        <begin position="162"/>
        <end position="186"/>
    </location>
</feature>
<protein>
    <recommendedName>
        <fullName evidence="6">Protein YIPF</fullName>
    </recommendedName>
</protein>
<evidence type="ECO:0000313" key="10">
    <source>
        <dbReference type="Proteomes" id="UP001152803"/>
    </source>
</evidence>
<dbReference type="GO" id="GO:0000139">
    <property type="term" value="C:Golgi membrane"/>
    <property type="evidence" value="ECO:0007669"/>
    <property type="project" value="UniProtKB-SubCell"/>
</dbReference>
<dbReference type="InterPro" id="IPR006977">
    <property type="entry name" value="Yip1_dom"/>
</dbReference>
<comment type="similarity">
    <text evidence="2 6">Belongs to the YIP1 family.</text>
</comment>
<evidence type="ECO:0000256" key="4">
    <source>
        <dbReference type="ARBA" id="ARBA00022989"/>
    </source>
</evidence>
<comment type="caution">
    <text evidence="9">The sequence shown here is derived from an EMBL/GenBank/DDBJ whole genome shotgun (WGS) entry which is preliminary data.</text>
</comment>
<feature type="region of interest" description="Disordered" evidence="7">
    <location>
        <begin position="93"/>
        <end position="113"/>
    </location>
</feature>
<evidence type="ECO:0000256" key="1">
    <source>
        <dbReference type="ARBA" id="ARBA00004257"/>
    </source>
</evidence>
<feature type="transmembrane region" description="Helical" evidence="6">
    <location>
        <begin position="244"/>
        <end position="261"/>
    </location>
</feature>
<keyword evidence="5 6" id="KW-0472">Membrane</keyword>
<comment type="subcellular location">
    <subcellularLocation>
        <location evidence="6">Golgi apparatus membrane</location>
        <topology evidence="6">Multi-pass membrane protein</topology>
    </subcellularLocation>
    <subcellularLocation>
        <location evidence="1">Golgi apparatus</location>
        <location evidence="1">cis-Golgi network membrane</location>
        <topology evidence="1">Multi-pass membrane protein</topology>
    </subcellularLocation>
</comment>
<gene>
    <name evidence="9" type="ORF">COCON_G00022880</name>
</gene>
<feature type="region of interest" description="Disordered" evidence="7">
    <location>
        <begin position="331"/>
        <end position="352"/>
    </location>
</feature>
<dbReference type="PANTHER" id="PTHR12822:SF3">
    <property type="entry name" value="PROTEIN YIPF2"/>
    <property type="match status" value="1"/>
</dbReference>
<organism evidence="9 10">
    <name type="scientific">Conger conger</name>
    <name type="common">Conger eel</name>
    <name type="synonym">Muraena conger</name>
    <dbReference type="NCBI Taxonomy" id="82655"/>
    <lineage>
        <taxon>Eukaryota</taxon>
        <taxon>Metazoa</taxon>
        <taxon>Chordata</taxon>
        <taxon>Craniata</taxon>
        <taxon>Vertebrata</taxon>
        <taxon>Euteleostomi</taxon>
        <taxon>Actinopterygii</taxon>
        <taxon>Neopterygii</taxon>
        <taxon>Teleostei</taxon>
        <taxon>Anguilliformes</taxon>
        <taxon>Congridae</taxon>
        <taxon>Conger</taxon>
    </lineage>
</organism>
<dbReference type="Pfam" id="PF04893">
    <property type="entry name" value="Yip1"/>
    <property type="match status" value="1"/>
</dbReference>
<feature type="transmembrane region" description="Helical" evidence="6">
    <location>
        <begin position="207"/>
        <end position="224"/>
    </location>
</feature>
<dbReference type="AlphaFoldDB" id="A0A9Q1I6F8"/>
<keyword evidence="3 6" id="KW-0812">Transmembrane</keyword>
<dbReference type="EMBL" id="JAFJMO010000002">
    <property type="protein sequence ID" value="KAJ8283438.1"/>
    <property type="molecule type" value="Genomic_DNA"/>
</dbReference>
<feature type="transmembrane region" description="Helical" evidence="6">
    <location>
        <begin position="296"/>
        <end position="321"/>
    </location>
</feature>
<dbReference type="InterPro" id="IPR039765">
    <property type="entry name" value="Yip5/YIPF1/YIPF2"/>
</dbReference>
<feature type="domain" description="Yip1" evidence="8">
    <location>
        <begin position="144"/>
        <end position="314"/>
    </location>
</feature>
<dbReference type="GO" id="GO:0031267">
    <property type="term" value="F:small GTPase binding"/>
    <property type="evidence" value="ECO:0007669"/>
    <property type="project" value="InterPro"/>
</dbReference>
<keyword evidence="10" id="KW-1185">Reference proteome</keyword>
<feature type="transmembrane region" description="Helical" evidence="6">
    <location>
        <begin position="268"/>
        <end position="290"/>
    </location>
</feature>
<dbReference type="GO" id="GO:0016192">
    <property type="term" value="P:vesicle-mediated transport"/>
    <property type="evidence" value="ECO:0007669"/>
    <property type="project" value="InterPro"/>
</dbReference>
<name>A0A9Q1I6F8_CONCO</name>
<evidence type="ECO:0000256" key="2">
    <source>
        <dbReference type="ARBA" id="ARBA00010596"/>
    </source>
</evidence>
<evidence type="ECO:0000256" key="3">
    <source>
        <dbReference type="ARBA" id="ARBA00022692"/>
    </source>
</evidence>
<proteinExistence type="inferred from homology"/>
<dbReference type="OrthoDB" id="10256463at2759"/>
<evidence type="ECO:0000313" key="9">
    <source>
        <dbReference type="EMBL" id="KAJ8283438.1"/>
    </source>
</evidence>
<accession>A0A9Q1I6F8</accession>
<sequence>MWAVCSLVAKPNRRGGVCTSCEHTGLSSAAQLQPITRRKGAALWDMSTQEDPEFQDFQVSDADLLIVPLDTPDFSASGCDARHEEDRGVAFVLDQSEDEDGQEEESKLLGGENEPGNLWTFEYYQAFFNVDTVQVLDRIRGSLIPLPGRNFVRHHLHSNPDLYGPLWICVTLVFSLAIGGNLSTFLTQRGDPNFRYRPQFHTGEAEGAALAPVVGALVCVWGFLKWRQGGRHVRGYSYLETVCVYGYSLFIYVPASVLWIFPLQWLRWVSILVAMAISGSVLVITFWPVVRDDTKVAAAITVTTIVLLHALLAIGCELFFFQTAEHTVAPTGTPPSSNHTAPMPTPLSAWGP</sequence>
<dbReference type="Proteomes" id="UP001152803">
    <property type="component" value="Unassembled WGS sequence"/>
</dbReference>
<reference evidence="9" key="1">
    <citation type="journal article" date="2023" name="Science">
        <title>Genome structures resolve the early diversification of teleost fishes.</title>
        <authorList>
            <person name="Parey E."/>
            <person name="Louis A."/>
            <person name="Montfort J."/>
            <person name="Bouchez O."/>
            <person name="Roques C."/>
            <person name="Iampietro C."/>
            <person name="Lluch J."/>
            <person name="Castinel A."/>
            <person name="Donnadieu C."/>
            <person name="Desvignes T."/>
            <person name="Floi Bucao C."/>
            <person name="Jouanno E."/>
            <person name="Wen M."/>
            <person name="Mejri S."/>
            <person name="Dirks R."/>
            <person name="Jansen H."/>
            <person name="Henkel C."/>
            <person name="Chen W.J."/>
            <person name="Zahm M."/>
            <person name="Cabau C."/>
            <person name="Klopp C."/>
            <person name="Thompson A.W."/>
            <person name="Robinson-Rechavi M."/>
            <person name="Braasch I."/>
            <person name="Lecointre G."/>
            <person name="Bobe J."/>
            <person name="Postlethwait J.H."/>
            <person name="Berthelot C."/>
            <person name="Roest Crollius H."/>
            <person name="Guiguen Y."/>
        </authorList>
    </citation>
    <scope>NUCLEOTIDE SEQUENCE</scope>
    <source>
        <strain evidence="9">Concon-B</strain>
    </source>
</reference>
<evidence type="ECO:0000256" key="7">
    <source>
        <dbReference type="SAM" id="MobiDB-lite"/>
    </source>
</evidence>
<evidence type="ECO:0000256" key="6">
    <source>
        <dbReference type="RuleBase" id="RU361264"/>
    </source>
</evidence>
<evidence type="ECO:0000256" key="5">
    <source>
        <dbReference type="ARBA" id="ARBA00023136"/>
    </source>
</evidence>
<evidence type="ECO:0000259" key="8">
    <source>
        <dbReference type="Pfam" id="PF04893"/>
    </source>
</evidence>
<keyword evidence="4 6" id="KW-1133">Transmembrane helix</keyword>